<feature type="domain" description="Alpha-L-arabinofuranosidase C-terminal" evidence="7">
    <location>
        <begin position="468"/>
        <end position="646"/>
    </location>
</feature>
<evidence type="ECO:0000259" key="7">
    <source>
        <dbReference type="SMART" id="SM00813"/>
    </source>
</evidence>
<dbReference type="GO" id="GO:0046373">
    <property type="term" value="P:L-arabinose metabolic process"/>
    <property type="evidence" value="ECO:0007669"/>
    <property type="project" value="InterPro"/>
</dbReference>
<dbReference type="InterPro" id="IPR010720">
    <property type="entry name" value="Alpha-L-AF_C"/>
</dbReference>
<evidence type="ECO:0000313" key="9">
    <source>
        <dbReference type="Proteomes" id="UP000824162"/>
    </source>
</evidence>
<evidence type="ECO:0000313" key="8">
    <source>
        <dbReference type="EMBL" id="HIV85454.1"/>
    </source>
</evidence>
<comment type="catalytic activity">
    <reaction evidence="1">
        <text>Hydrolysis of terminal non-reducing alpha-L-arabinofuranoside residues in alpha-L-arabinosides.</text>
        <dbReference type="EC" id="3.2.1.55"/>
    </reaction>
</comment>
<comment type="similarity">
    <text evidence="2">Belongs to the glycosyl hydrolase 51 family.</text>
</comment>
<organism evidence="8 9">
    <name type="scientific">Candidatus Monoglobus merdigallinarum</name>
    <dbReference type="NCBI Taxonomy" id="2838698"/>
    <lineage>
        <taxon>Bacteria</taxon>
        <taxon>Bacillati</taxon>
        <taxon>Bacillota</taxon>
        <taxon>Clostridia</taxon>
        <taxon>Monoglobales</taxon>
        <taxon>Monoglobaceae</taxon>
        <taxon>Monoglobus</taxon>
    </lineage>
</organism>
<accession>A0A9D1PRC7</accession>
<name>A0A9D1PRC7_9FIRM</name>
<proteinExistence type="inferred from homology"/>
<reference evidence="8" key="1">
    <citation type="journal article" date="2021" name="PeerJ">
        <title>Extensive microbial diversity within the chicken gut microbiome revealed by metagenomics and culture.</title>
        <authorList>
            <person name="Gilroy R."/>
            <person name="Ravi A."/>
            <person name="Getino M."/>
            <person name="Pursley I."/>
            <person name="Horton D.L."/>
            <person name="Alikhan N.F."/>
            <person name="Baker D."/>
            <person name="Gharbi K."/>
            <person name="Hall N."/>
            <person name="Watson M."/>
            <person name="Adriaenssens E.M."/>
            <person name="Foster-Nyarko E."/>
            <person name="Jarju S."/>
            <person name="Secka A."/>
            <person name="Antonio M."/>
            <person name="Oren A."/>
            <person name="Chaudhuri R.R."/>
            <person name="La Ragione R."/>
            <person name="Hildebrand F."/>
            <person name="Pallen M.J."/>
        </authorList>
    </citation>
    <scope>NUCLEOTIDE SEQUENCE</scope>
    <source>
        <strain evidence="8">5790</strain>
    </source>
</reference>
<dbReference type="AlphaFoldDB" id="A0A9D1PRC7"/>
<dbReference type="EC" id="3.2.1.55" evidence="3"/>
<evidence type="ECO:0000256" key="5">
    <source>
        <dbReference type="ARBA" id="ARBA00022801"/>
    </source>
</evidence>
<evidence type="ECO:0000256" key="6">
    <source>
        <dbReference type="ARBA" id="ARBA00023180"/>
    </source>
</evidence>
<evidence type="ECO:0000256" key="3">
    <source>
        <dbReference type="ARBA" id="ARBA00012670"/>
    </source>
</evidence>
<dbReference type="Pfam" id="PF22848">
    <property type="entry name" value="ASD1_dom"/>
    <property type="match status" value="1"/>
</dbReference>
<keyword evidence="6" id="KW-0325">Glycoprotein</keyword>
<keyword evidence="5" id="KW-0378">Hydrolase</keyword>
<dbReference type="Proteomes" id="UP000824162">
    <property type="component" value="Unassembled WGS sequence"/>
</dbReference>
<sequence length="655" mass="74909">MDWEAQISIAKVKDAEINPGMFGLFFEDINYAADGGLFAELIENRSFEAMTTLVDNEHKYKYEYRHFPGYGWKIRRGTVGYSTDEPLCDTNTHYAKIGGSEHGAALVNKAYDGICLKKGLGYDLSLWVRRGGYRGSIKAKVTLGGRVCLECTFEAAEEKRGDWEKYTAHGKASADVRGAEFSLDFEELHSCETVDIDMVSMIPSDAVMGVFRRDIAEALKALKPGFLRFPGGCAVEGYDLKSRYRWKESVGAPETRRQNRSRWAASDPRFANYNQTLGLGFYEYFLLCEYLECRPVPVLNAGMGCQYNCADAVPLSGRDGYSDEFEQYLSDALHLIEFANGAPDTVWGGLRCEMGHEQPFDLEIIGIGNEQWEGFDRSGKPNLWHERYEAFEKVIHEKYPYIKLICSAGPDVKSDKYVCAWDWIRKRFSENSSFTYAVDEHYYDDPDWFFENDGFYDAYSRDIKVFAGEYASRRKGEHENDMLCALSEAAFLTGLERNADVVCMASYAPLLARRGYNQWQPNLIWFDDRDVCLTPDYYVQKLYAGNMGDYTLKTKILSKLRLYCTASYDEKRREIIVKLVNRYPRSVSVRLRAEGFDVGYNAELFYISGSSVFDRNTFDEPGKICQQQIKLRIRPEDILLDLKPLSLSVIRLAAE</sequence>
<dbReference type="SMART" id="SM00813">
    <property type="entry name" value="Alpha-L-AF_C"/>
    <property type="match status" value="1"/>
</dbReference>
<dbReference type="SUPFAM" id="SSF51445">
    <property type="entry name" value="(Trans)glycosidases"/>
    <property type="match status" value="1"/>
</dbReference>
<dbReference type="GO" id="GO:0046556">
    <property type="term" value="F:alpha-L-arabinofuranosidase activity"/>
    <property type="evidence" value="ECO:0007669"/>
    <property type="project" value="UniProtKB-EC"/>
</dbReference>
<dbReference type="InterPro" id="IPR055235">
    <property type="entry name" value="ASD1_cat"/>
</dbReference>
<evidence type="ECO:0000256" key="4">
    <source>
        <dbReference type="ARBA" id="ARBA00022729"/>
    </source>
</evidence>
<gene>
    <name evidence="8" type="ORF">H9900_01435</name>
</gene>
<dbReference type="Gene3D" id="3.20.20.80">
    <property type="entry name" value="Glycosidases"/>
    <property type="match status" value="1"/>
</dbReference>
<evidence type="ECO:0000256" key="2">
    <source>
        <dbReference type="ARBA" id="ARBA00007186"/>
    </source>
</evidence>
<keyword evidence="4" id="KW-0732">Signal</keyword>
<dbReference type="InterPro" id="IPR013780">
    <property type="entry name" value="Glyco_hydro_b"/>
</dbReference>
<comment type="caution">
    <text evidence="8">The sequence shown here is derived from an EMBL/GenBank/DDBJ whole genome shotgun (WGS) entry which is preliminary data.</text>
</comment>
<dbReference type="PANTHER" id="PTHR31776">
    <property type="entry name" value="ALPHA-L-ARABINOFURANOSIDASE 1"/>
    <property type="match status" value="1"/>
</dbReference>
<dbReference type="EMBL" id="DXIJ01000029">
    <property type="protein sequence ID" value="HIV85454.1"/>
    <property type="molecule type" value="Genomic_DNA"/>
</dbReference>
<protein>
    <recommendedName>
        <fullName evidence="3">non-reducing end alpha-L-arabinofuranosidase</fullName>
        <ecNumber evidence="3">3.2.1.55</ecNumber>
    </recommendedName>
</protein>
<evidence type="ECO:0000256" key="1">
    <source>
        <dbReference type="ARBA" id="ARBA00001462"/>
    </source>
</evidence>
<dbReference type="Pfam" id="PF06964">
    <property type="entry name" value="Alpha-L-AF_C"/>
    <property type="match status" value="1"/>
</dbReference>
<dbReference type="InterPro" id="IPR017853">
    <property type="entry name" value="GH"/>
</dbReference>
<dbReference type="PANTHER" id="PTHR31776:SF0">
    <property type="entry name" value="ALPHA-L-ARABINOFURANOSIDASE 1"/>
    <property type="match status" value="1"/>
</dbReference>
<dbReference type="InterPro" id="IPR051563">
    <property type="entry name" value="Glycosyl_Hydrolase_51"/>
</dbReference>
<dbReference type="SUPFAM" id="SSF51011">
    <property type="entry name" value="Glycosyl hydrolase domain"/>
    <property type="match status" value="1"/>
</dbReference>
<reference evidence="8" key="2">
    <citation type="submission" date="2021-04" db="EMBL/GenBank/DDBJ databases">
        <authorList>
            <person name="Gilroy R."/>
        </authorList>
    </citation>
    <scope>NUCLEOTIDE SEQUENCE</scope>
    <source>
        <strain evidence="8">5790</strain>
    </source>
</reference>
<dbReference type="Gene3D" id="2.60.40.1180">
    <property type="entry name" value="Golgi alpha-mannosidase II"/>
    <property type="match status" value="1"/>
</dbReference>